<keyword evidence="2" id="KW-0315">Glutamine amidotransferase</keyword>
<name>A0A1T5DS03_9FLAO</name>
<dbReference type="Pfam" id="PF00117">
    <property type="entry name" value="GATase"/>
    <property type="match status" value="1"/>
</dbReference>
<sequence length="279" mass="32172">MNQAVRIAILDMNNNFPNQGLANIIQISENFKNTNSEQISIKVFDVRYKNEMPNIEDFDVFISSGGPGNPHKEGFAWEAPYANFLNGIWDYNKNNEDKKYLFLICHSFQLAVINWKLANVCKRKSYSFGVMPIHKTEEGEQEVLFKNLPEPFYAVDSRSYQCIEPNDDKLNEMGMKVVAIEKMRPNIQLERALMAIRFSDEIFGTQFHPEANPAGMLENLKDESNKQAMINNFGMEKYLETVDRIDDEDKIILTQKEILPSFLKMAQDKILQALAHSLD</sequence>
<dbReference type="SUPFAM" id="SSF52317">
    <property type="entry name" value="Class I glutamine amidotransferase-like"/>
    <property type="match status" value="1"/>
</dbReference>
<dbReference type="GO" id="GO:0016740">
    <property type="term" value="F:transferase activity"/>
    <property type="evidence" value="ECO:0007669"/>
    <property type="project" value="UniProtKB-KW"/>
</dbReference>
<dbReference type="Proteomes" id="UP000191112">
    <property type="component" value="Unassembled WGS sequence"/>
</dbReference>
<gene>
    <name evidence="2" type="ORF">SAMN05660477_00945</name>
</gene>
<evidence type="ECO:0000259" key="1">
    <source>
        <dbReference type="Pfam" id="PF00117"/>
    </source>
</evidence>
<dbReference type="RefSeq" id="WP_079666217.1">
    <property type="nucleotide sequence ID" value="NZ_FUYZ01000002.1"/>
</dbReference>
<dbReference type="STRING" id="619805.SAMN05660477_00945"/>
<reference evidence="2 3" key="1">
    <citation type="submission" date="2017-02" db="EMBL/GenBank/DDBJ databases">
        <authorList>
            <person name="Peterson S.W."/>
        </authorList>
    </citation>
    <scope>NUCLEOTIDE SEQUENCE [LARGE SCALE GENOMIC DNA]</scope>
    <source>
        <strain evidence="2 3">DSM 22323</strain>
    </source>
</reference>
<organism evidence="2 3">
    <name type="scientific">Soonwooa buanensis</name>
    <dbReference type="NCBI Taxonomy" id="619805"/>
    <lineage>
        <taxon>Bacteria</taxon>
        <taxon>Pseudomonadati</taxon>
        <taxon>Bacteroidota</taxon>
        <taxon>Flavobacteriia</taxon>
        <taxon>Flavobacteriales</taxon>
        <taxon>Weeksellaceae</taxon>
        <taxon>Chryseobacterium group</taxon>
        <taxon>Soonwooa</taxon>
    </lineage>
</organism>
<dbReference type="AlphaFoldDB" id="A0A1T5DS03"/>
<protein>
    <submittedName>
        <fullName evidence="2">GMP synthase-Glutamine amidotransferase</fullName>
    </submittedName>
</protein>
<keyword evidence="3" id="KW-1185">Reference proteome</keyword>
<proteinExistence type="predicted"/>
<dbReference type="InterPro" id="IPR029062">
    <property type="entry name" value="Class_I_gatase-like"/>
</dbReference>
<evidence type="ECO:0000313" key="2">
    <source>
        <dbReference type="EMBL" id="SKB74276.1"/>
    </source>
</evidence>
<feature type="domain" description="Glutamine amidotransferase" evidence="1">
    <location>
        <begin position="38"/>
        <end position="213"/>
    </location>
</feature>
<dbReference type="PROSITE" id="PS51273">
    <property type="entry name" value="GATASE_TYPE_1"/>
    <property type="match status" value="1"/>
</dbReference>
<keyword evidence="2" id="KW-0808">Transferase</keyword>
<accession>A0A1T5DS03</accession>
<dbReference type="EMBL" id="FUYZ01000002">
    <property type="protein sequence ID" value="SKB74276.1"/>
    <property type="molecule type" value="Genomic_DNA"/>
</dbReference>
<evidence type="ECO:0000313" key="3">
    <source>
        <dbReference type="Proteomes" id="UP000191112"/>
    </source>
</evidence>
<dbReference type="InterPro" id="IPR017926">
    <property type="entry name" value="GATASE"/>
</dbReference>
<dbReference type="OrthoDB" id="639921at2"/>
<dbReference type="Gene3D" id="3.40.50.880">
    <property type="match status" value="1"/>
</dbReference>